<keyword evidence="1" id="KW-0732">Signal</keyword>
<gene>
    <name evidence="2" type="ORF">N4264_16965</name>
</gene>
<evidence type="ECO:0000313" key="3">
    <source>
        <dbReference type="Proteomes" id="UP001064632"/>
    </source>
</evidence>
<accession>A0ABY6BCT4</accession>
<proteinExistence type="predicted"/>
<reference evidence="2" key="1">
    <citation type="submission" date="2022-09" db="EMBL/GenBank/DDBJ databases">
        <title>Tahibacter sp. nov., isolated from a fresh water.</title>
        <authorList>
            <person name="Baek J.H."/>
            <person name="Lee J.K."/>
            <person name="Kim J.M."/>
            <person name="Jeon C.O."/>
        </authorList>
    </citation>
    <scope>NUCLEOTIDE SEQUENCE</scope>
    <source>
        <strain evidence="2">W38</strain>
    </source>
</reference>
<dbReference type="Proteomes" id="UP001064632">
    <property type="component" value="Chromosome"/>
</dbReference>
<dbReference type="PROSITE" id="PS51257">
    <property type="entry name" value="PROKAR_LIPOPROTEIN"/>
    <property type="match status" value="1"/>
</dbReference>
<feature type="signal peptide" evidence="1">
    <location>
        <begin position="1"/>
        <end position="20"/>
    </location>
</feature>
<evidence type="ECO:0000256" key="1">
    <source>
        <dbReference type="SAM" id="SignalP"/>
    </source>
</evidence>
<name>A0ABY6BCT4_9GAMM</name>
<protein>
    <recommendedName>
        <fullName evidence="4">Lipoprotein</fullName>
    </recommendedName>
</protein>
<sequence length="453" mass="49526">MHRARRNHRCLLAMSLAVSAVLQGCNSEQRAKAAIAETDAWCQANPVPASLGPITARSVYADPHALTTTAAHWAVGLMLRDGVDFVESNASIAPQAPGTGQYVRFRIGKAGEATCLRYANRAPAPPGPMRNPASWIDLGLRADECLAAERVASLTSEYRVTVDPVTEGLPDLSGLPMTQHRLRIRVKNAATGEVAYELARGYGYIHDAFDIPFGCLRLDEMRRMEQGLFRGDPSKARSPGGSVAIVEPAEVPVLERDPVAESSTGIAHQPTTRAAVEERQKRSQAATVDGFDVFLDGASELDAGNQGVVHPAWKRYLEWTSEGTYVRTRMAWLEGQPYGVHERPIRLYDLGDRIGVLAVIWQYAPDVRDRALLSWAEFSRSNGHLVRRVQGSFPVESRFQVAGDSLVEAITPIDGGLRFTVAEVTSIGPKGETGGTWILRETPYRWDFQASAP</sequence>
<keyword evidence="3" id="KW-1185">Reference proteome</keyword>
<evidence type="ECO:0008006" key="4">
    <source>
        <dbReference type="Google" id="ProtNLM"/>
    </source>
</evidence>
<feature type="chain" id="PRO_5046407872" description="Lipoprotein" evidence="1">
    <location>
        <begin position="21"/>
        <end position="453"/>
    </location>
</feature>
<dbReference type="RefSeq" id="WP_261693415.1">
    <property type="nucleotide sequence ID" value="NZ_CP104694.1"/>
</dbReference>
<organism evidence="2 3">
    <name type="scientific">Tahibacter amnicola</name>
    <dbReference type="NCBI Taxonomy" id="2976241"/>
    <lineage>
        <taxon>Bacteria</taxon>
        <taxon>Pseudomonadati</taxon>
        <taxon>Pseudomonadota</taxon>
        <taxon>Gammaproteobacteria</taxon>
        <taxon>Lysobacterales</taxon>
        <taxon>Rhodanobacteraceae</taxon>
        <taxon>Tahibacter</taxon>
    </lineage>
</organism>
<evidence type="ECO:0000313" key="2">
    <source>
        <dbReference type="EMBL" id="UXI66431.1"/>
    </source>
</evidence>
<dbReference type="EMBL" id="CP104694">
    <property type="protein sequence ID" value="UXI66431.1"/>
    <property type="molecule type" value="Genomic_DNA"/>
</dbReference>